<dbReference type="InterPro" id="IPR055809">
    <property type="entry name" value="DUF7385"/>
</dbReference>
<evidence type="ECO:0000313" key="2">
    <source>
        <dbReference type="Proteomes" id="UP000011575"/>
    </source>
</evidence>
<protein>
    <submittedName>
        <fullName evidence="1">Uncharacterized protein</fullName>
    </submittedName>
</protein>
<comment type="caution">
    <text evidence="1">The sequence shown here is derived from an EMBL/GenBank/DDBJ whole genome shotgun (WGS) entry which is preliminary data.</text>
</comment>
<dbReference type="EMBL" id="AOJI01000013">
    <property type="protein sequence ID" value="EMA69674.1"/>
    <property type="molecule type" value="Genomic_DNA"/>
</dbReference>
<reference evidence="1 2" key="1">
    <citation type="journal article" date="2014" name="PLoS Genet.">
        <title>Phylogenetically driven sequencing of extremely halophilic archaea reveals strategies for static and dynamic osmo-response.</title>
        <authorList>
            <person name="Becker E.A."/>
            <person name="Seitzer P.M."/>
            <person name="Tritt A."/>
            <person name="Larsen D."/>
            <person name="Krusor M."/>
            <person name="Yao A.I."/>
            <person name="Wu D."/>
            <person name="Madern D."/>
            <person name="Eisen J.A."/>
            <person name="Darling A.E."/>
            <person name="Facciotti M.T."/>
        </authorList>
    </citation>
    <scope>NUCLEOTIDE SEQUENCE [LARGE SCALE GENOMIC DNA]</scope>
    <source>
        <strain evidence="1 2">JCM 13560</strain>
    </source>
</reference>
<name>M0PJ80_9EURY</name>
<dbReference type="Pfam" id="PF24110">
    <property type="entry name" value="DUF7385"/>
    <property type="match status" value="1"/>
</dbReference>
<proteinExistence type="predicted"/>
<accession>M0PJ80</accession>
<organism evidence="1 2">
    <name type="scientific">Halorubrum aidingense JCM 13560</name>
    <dbReference type="NCBI Taxonomy" id="1230454"/>
    <lineage>
        <taxon>Archaea</taxon>
        <taxon>Methanobacteriati</taxon>
        <taxon>Methanobacteriota</taxon>
        <taxon>Stenosarchaea group</taxon>
        <taxon>Halobacteria</taxon>
        <taxon>Halobacteriales</taxon>
        <taxon>Haloferacaceae</taxon>
        <taxon>Halorubrum</taxon>
    </lineage>
</organism>
<dbReference type="AlphaFoldDB" id="M0PJ80"/>
<dbReference type="STRING" id="1230454.C461_02056"/>
<keyword evidence="2" id="KW-1185">Reference proteome</keyword>
<sequence length="118" mass="12656">MPDTAKFATASSGARTGDLYTVDCELEGMGDEDTDGPMSAEEFRSLRDGLVRQSSGGGTTVYKNAAGVGCPNPDCDRGVFQTLFVSDHGWQQIGATRDGIDLCLCNTETKRLVFIHDE</sequence>
<dbReference type="Proteomes" id="UP000011575">
    <property type="component" value="Unassembled WGS sequence"/>
</dbReference>
<gene>
    <name evidence="1" type="ORF">C461_02056</name>
</gene>
<dbReference type="PATRIC" id="fig|1230454.4.peg.424"/>
<evidence type="ECO:0000313" key="1">
    <source>
        <dbReference type="EMBL" id="EMA69674.1"/>
    </source>
</evidence>